<name>A0A1H9E323_9GAMM</name>
<gene>
    <name evidence="2" type="ORF">SAMN04488038_104266</name>
</gene>
<keyword evidence="3" id="KW-1185">Reference proteome</keyword>
<reference evidence="2 3" key="1">
    <citation type="submission" date="2016-10" db="EMBL/GenBank/DDBJ databases">
        <authorList>
            <person name="de Groot N.N."/>
        </authorList>
    </citation>
    <scope>NUCLEOTIDE SEQUENCE [LARGE SCALE GENOMIC DNA]</scope>
    <source>
        <strain evidence="2 3">DSM 25927</strain>
    </source>
</reference>
<sequence length="253" mass="27107">MAVEEMSLTAKSVRSLSARLGKVANPEGHTDGEWVSAFKAQGFEGRYRKAQAGQDELVSTSSIRELARGMSKKLKDRGAGEPAAKLLDRAINELSRVRFPTGMSGFATRDASMQHPTSPKQPGAFALAKGDAGKLHSQLDLERRAKVTAAMEAAVEDGADLVSIIEAGLKAGIAYTLGNFTAPLAASNVRPFARSTTVTAANTQTRMRENLKRIFVELGGPQQAGTDHAMSRPWVRNDTARSVSPFRNGPRGK</sequence>
<accession>A0A1H9E323</accession>
<evidence type="ECO:0000313" key="3">
    <source>
        <dbReference type="Proteomes" id="UP000199233"/>
    </source>
</evidence>
<evidence type="ECO:0000256" key="1">
    <source>
        <dbReference type="SAM" id="MobiDB-lite"/>
    </source>
</evidence>
<proteinExistence type="predicted"/>
<dbReference type="Proteomes" id="UP000199233">
    <property type="component" value="Unassembled WGS sequence"/>
</dbReference>
<evidence type="ECO:0000313" key="2">
    <source>
        <dbReference type="EMBL" id="SEQ20130.1"/>
    </source>
</evidence>
<protein>
    <submittedName>
        <fullName evidence="2">Uncharacterized protein</fullName>
    </submittedName>
</protein>
<dbReference type="AlphaFoldDB" id="A0A1H9E323"/>
<organism evidence="2 3">
    <name type="scientific">Solimonas aquatica</name>
    <dbReference type="NCBI Taxonomy" id="489703"/>
    <lineage>
        <taxon>Bacteria</taxon>
        <taxon>Pseudomonadati</taxon>
        <taxon>Pseudomonadota</taxon>
        <taxon>Gammaproteobacteria</taxon>
        <taxon>Nevskiales</taxon>
        <taxon>Nevskiaceae</taxon>
        <taxon>Solimonas</taxon>
    </lineage>
</organism>
<feature type="region of interest" description="Disordered" evidence="1">
    <location>
        <begin position="222"/>
        <end position="253"/>
    </location>
</feature>
<dbReference type="EMBL" id="FOFS01000004">
    <property type="protein sequence ID" value="SEQ20130.1"/>
    <property type="molecule type" value="Genomic_DNA"/>
</dbReference>